<comment type="caution">
    <text evidence="2">The sequence shown here is derived from an EMBL/GenBank/DDBJ whole genome shotgun (WGS) entry which is preliminary data.</text>
</comment>
<dbReference type="GO" id="GO:0006355">
    <property type="term" value="P:regulation of DNA-templated transcription"/>
    <property type="evidence" value="ECO:0007669"/>
    <property type="project" value="InterPro"/>
</dbReference>
<evidence type="ECO:0000259" key="1">
    <source>
        <dbReference type="PROSITE" id="PS50805"/>
    </source>
</evidence>
<evidence type="ECO:0000313" key="3">
    <source>
        <dbReference type="Proteomes" id="UP000770717"/>
    </source>
</evidence>
<dbReference type="Pfam" id="PF01352">
    <property type="entry name" value="KRAB"/>
    <property type="match status" value="1"/>
</dbReference>
<keyword evidence="3" id="KW-1185">Reference proteome</keyword>
<dbReference type="Proteomes" id="UP000770717">
    <property type="component" value="Unassembled WGS sequence"/>
</dbReference>
<reference evidence="2" key="1">
    <citation type="thesis" date="2020" institute="ProQuest LLC" country="789 East Eisenhower Parkway, Ann Arbor, MI, USA">
        <title>Comparative Genomics and Chromosome Evolution.</title>
        <authorList>
            <person name="Mudd A.B."/>
        </authorList>
    </citation>
    <scope>NUCLEOTIDE SEQUENCE</scope>
    <source>
        <strain evidence="2">HN-11 Male</strain>
        <tissue evidence="2">Kidney and liver</tissue>
    </source>
</reference>
<gene>
    <name evidence="2" type="ORF">GDO78_021389</name>
</gene>
<name>A0A8J6BAI1_ELECQ</name>
<dbReference type="InterPro" id="IPR036051">
    <property type="entry name" value="KRAB_dom_sf"/>
</dbReference>
<feature type="domain" description="KRAB" evidence="1">
    <location>
        <begin position="91"/>
        <end position="166"/>
    </location>
</feature>
<evidence type="ECO:0000313" key="2">
    <source>
        <dbReference type="EMBL" id="KAG9463636.1"/>
    </source>
</evidence>
<protein>
    <recommendedName>
        <fullName evidence="1">KRAB domain-containing protein</fullName>
    </recommendedName>
</protein>
<organism evidence="2 3">
    <name type="scientific">Eleutherodactylus coqui</name>
    <name type="common">Puerto Rican coqui</name>
    <dbReference type="NCBI Taxonomy" id="57060"/>
    <lineage>
        <taxon>Eukaryota</taxon>
        <taxon>Metazoa</taxon>
        <taxon>Chordata</taxon>
        <taxon>Craniata</taxon>
        <taxon>Vertebrata</taxon>
        <taxon>Euteleostomi</taxon>
        <taxon>Amphibia</taxon>
        <taxon>Batrachia</taxon>
        <taxon>Anura</taxon>
        <taxon>Neobatrachia</taxon>
        <taxon>Hyloidea</taxon>
        <taxon>Eleutherodactylidae</taxon>
        <taxon>Eleutherodactylinae</taxon>
        <taxon>Eleutherodactylus</taxon>
        <taxon>Eleutherodactylus</taxon>
    </lineage>
</organism>
<sequence>MDKEKSHLTEQLLSLTLEIIYLLTGEDYGPLKKSIDDGTPCTGLHTPGELGATRSPTTLLPSHPIYERNNEQKILDLTNKMIQLLTGEVPIRCEDVTVYLSMEEWEYLEGHQELYKDTLMEDHQTLASPDGPKTDTQETCPRLLRAPDHGEENHSVFTDCSNETNEINKYKCNKVEDFSMWQVEAAPQIKGRRRDATSKEQHKETIIDLTPGEYYC</sequence>
<dbReference type="SUPFAM" id="SSF109640">
    <property type="entry name" value="KRAB domain (Kruppel-associated box)"/>
    <property type="match status" value="1"/>
</dbReference>
<dbReference type="Gene3D" id="6.10.140.140">
    <property type="match status" value="1"/>
</dbReference>
<dbReference type="EMBL" id="WNTK01006330">
    <property type="protein sequence ID" value="KAG9463636.1"/>
    <property type="molecule type" value="Genomic_DNA"/>
</dbReference>
<accession>A0A8J6BAI1</accession>
<dbReference type="PROSITE" id="PS50805">
    <property type="entry name" value="KRAB"/>
    <property type="match status" value="1"/>
</dbReference>
<dbReference type="CDD" id="cd07765">
    <property type="entry name" value="KRAB_A-box"/>
    <property type="match status" value="1"/>
</dbReference>
<dbReference type="InterPro" id="IPR001909">
    <property type="entry name" value="KRAB"/>
</dbReference>
<proteinExistence type="predicted"/>
<dbReference type="AlphaFoldDB" id="A0A8J6BAI1"/>